<gene>
    <name evidence="3" type="ORF">XAT740_LOCUS1887</name>
</gene>
<comment type="caution">
    <text evidence="3">The sequence shown here is derived from an EMBL/GenBank/DDBJ whole genome shotgun (WGS) entry which is preliminary data.</text>
</comment>
<dbReference type="EMBL" id="CAJNOR010000061">
    <property type="protein sequence ID" value="CAF0779453.1"/>
    <property type="molecule type" value="Genomic_DNA"/>
</dbReference>
<feature type="coiled-coil region" evidence="1">
    <location>
        <begin position="91"/>
        <end position="125"/>
    </location>
</feature>
<sequence length="289" mass="31258">MSGLSPPSAVNGVWPRIAGATPGTSTMPGAMPIGGGSTTLPTVNNPNLPTTRTPFPSLPPAGVPGSLAANQYTQANNLIAANSLALNAAQNQAQVAQNEAYRQRLNQLEDENEERRHANINLTQMGAQVLQGQMDIQEQVLEYQYMLEHCMDYLDHQNQVISEQSEELSLIRAKMKHFEYLMDALKLSKEGNNMFRTMPGGPSCIDQNLLCCRDPIALPPPSTSPFFAGGPTRVTGSTFQPFNPRYRSPNSRATAAANLSGRQSTTPSVTNANRPSAVNRLARRPGTLN</sequence>
<evidence type="ECO:0000313" key="3">
    <source>
        <dbReference type="EMBL" id="CAF0779453.1"/>
    </source>
</evidence>
<dbReference type="AlphaFoldDB" id="A0A813R9L6"/>
<accession>A0A813R9L6</accession>
<protein>
    <submittedName>
        <fullName evidence="3">Uncharacterized protein</fullName>
    </submittedName>
</protein>
<reference evidence="3" key="1">
    <citation type="submission" date="2021-02" db="EMBL/GenBank/DDBJ databases">
        <authorList>
            <person name="Nowell W R."/>
        </authorList>
    </citation>
    <scope>NUCLEOTIDE SEQUENCE</scope>
</reference>
<keyword evidence="4" id="KW-1185">Reference proteome</keyword>
<proteinExistence type="predicted"/>
<evidence type="ECO:0000256" key="1">
    <source>
        <dbReference type="SAM" id="Coils"/>
    </source>
</evidence>
<dbReference type="Proteomes" id="UP000663828">
    <property type="component" value="Unassembled WGS sequence"/>
</dbReference>
<name>A0A813R9L6_ADIRI</name>
<keyword evidence="1" id="KW-0175">Coiled coil</keyword>
<organism evidence="3 4">
    <name type="scientific">Adineta ricciae</name>
    <name type="common">Rotifer</name>
    <dbReference type="NCBI Taxonomy" id="249248"/>
    <lineage>
        <taxon>Eukaryota</taxon>
        <taxon>Metazoa</taxon>
        <taxon>Spiralia</taxon>
        <taxon>Gnathifera</taxon>
        <taxon>Rotifera</taxon>
        <taxon>Eurotatoria</taxon>
        <taxon>Bdelloidea</taxon>
        <taxon>Adinetida</taxon>
        <taxon>Adinetidae</taxon>
        <taxon>Adineta</taxon>
    </lineage>
</organism>
<feature type="region of interest" description="Disordered" evidence="2">
    <location>
        <begin position="1"/>
        <end position="40"/>
    </location>
</feature>
<evidence type="ECO:0000313" key="4">
    <source>
        <dbReference type="Proteomes" id="UP000663828"/>
    </source>
</evidence>
<evidence type="ECO:0000256" key="2">
    <source>
        <dbReference type="SAM" id="MobiDB-lite"/>
    </source>
</evidence>